<gene>
    <name evidence="2" type="ORF">IQ13_2427</name>
</gene>
<dbReference type="EMBL" id="VLLE01000004">
    <property type="protein sequence ID" value="TWI81409.1"/>
    <property type="molecule type" value="Genomic_DNA"/>
</dbReference>
<organism evidence="2 3">
    <name type="scientific">Lacibacter cauensis</name>
    <dbReference type="NCBI Taxonomy" id="510947"/>
    <lineage>
        <taxon>Bacteria</taxon>
        <taxon>Pseudomonadati</taxon>
        <taxon>Bacteroidota</taxon>
        <taxon>Chitinophagia</taxon>
        <taxon>Chitinophagales</taxon>
        <taxon>Chitinophagaceae</taxon>
        <taxon>Lacibacter</taxon>
    </lineage>
</organism>
<dbReference type="InterPro" id="IPR001173">
    <property type="entry name" value="Glyco_trans_2-like"/>
</dbReference>
<sequence>MQGFSFIVCTHNPDQTMFRDVVTNLLSIMQHSNVESELIIVDNNSTPKLQQNEFLNEIVITNKSLQLVRENKPGLTFARIAGYQKAKYSWLIFVDDDNLPGNDYLNELAILSVKYPRVKCWGAGKIQVVFKNQKETRFLHSLRPLFQERNFSGVNYSCNIKGEEFYPPGSSMCIEKNAFGQYLELINEGTITSSDRTGYSLNSAGDVQIIYCCLKFGHSVGCSENLNLEHVISNTKTKLSYLLRLRYALSSCQIKAFNEIFSDAAIPVKPVTNKELLVAIYSHLRIKNILPLKNSLLEFAATVGMYNARVLAGGFHKPSLLRLFEKLINHR</sequence>
<dbReference type="AlphaFoldDB" id="A0A562SJF8"/>
<keyword evidence="3" id="KW-1185">Reference proteome</keyword>
<proteinExistence type="predicted"/>
<dbReference type="RefSeq" id="WP_144886607.1">
    <property type="nucleotide sequence ID" value="NZ_VLLE01000004.1"/>
</dbReference>
<dbReference type="Pfam" id="PF00535">
    <property type="entry name" value="Glycos_transf_2"/>
    <property type="match status" value="1"/>
</dbReference>
<feature type="domain" description="Glycosyltransferase 2-like" evidence="1">
    <location>
        <begin position="5"/>
        <end position="138"/>
    </location>
</feature>
<dbReference type="SUPFAM" id="SSF53448">
    <property type="entry name" value="Nucleotide-diphospho-sugar transferases"/>
    <property type="match status" value="1"/>
</dbReference>
<dbReference type="CDD" id="cd00761">
    <property type="entry name" value="Glyco_tranf_GTA_type"/>
    <property type="match status" value="1"/>
</dbReference>
<dbReference type="GO" id="GO:0016740">
    <property type="term" value="F:transferase activity"/>
    <property type="evidence" value="ECO:0007669"/>
    <property type="project" value="UniProtKB-KW"/>
</dbReference>
<comment type="caution">
    <text evidence="2">The sequence shown here is derived from an EMBL/GenBank/DDBJ whole genome shotgun (WGS) entry which is preliminary data.</text>
</comment>
<evidence type="ECO:0000313" key="3">
    <source>
        <dbReference type="Proteomes" id="UP000316167"/>
    </source>
</evidence>
<reference evidence="2 3" key="1">
    <citation type="journal article" date="2015" name="Stand. Genomic Sci.">
        <title>Genomic Encyclopedia of Bacterial and Archaeal Type Strains, Phase III: the genomes of soil and plant-associated and newly described type strains.</title>
        <authorList>
            <person name="Whitman W.B."/>
            <person name="Woyke T."/>
            <person name="Klenk H.P."/>
            <person name="Zhou Y."/>
            <person name="Lilburn T.G."/>
            <person name="Beck B.J."/>
            <person name="De Vos P."/>
            <person name="Vandamme P."/>
            <person name="Eisen J.A."/>
            <person name="Garrity G."/>
            <person name="Hugenholtz P."/>
            <person name="Kyrpides N.C."/>
        </authorList>
    </citation>
    <scope>NUCLEOTIDE SEQUENCE [LARGE SCALE GENOMIC DNA]</scope>
    <source>
        <strain evidence="2 3">CGMCC 1.7271</strain>
    </source>
</reference>
<keyword evidence="2" id="KW-0808">Transferase</keyword>
<dbReference type="Gene3D" id="3.90.550.10">
    <property type="entry name" value="Spore Coat Polysaccharide Biosynthesis Protein SpsA, Chain A"/>
    <property type="match status" value="1"/>
</dbReference>
<dbReference type="InterPro" id="IPR029044">
    <property type="entry name" value="Nucleotide-diphossugar_trans"/>
</dbReference>
<evidence type="ECO:0000259" key="1">
    <source>
        <dbReference type="Pfam" id="PF00535"/>
    </source>
</evidence>
<protein>
    <submittedName>
        <fullName evidence="2">Glycosyl transferase family 2</fullName>
    </submittedName>
</protein>
<accession>A0A562SJF8</accession>
<name>A0A562SJF8_9BACT</name>
<dbReference type="OrthoDB" id="786280at2"/>
<evidence type="ECO:0000313" key="2">
    <source>
        <dbReference type="EMBL" id="TWI81409.1"/>
    </source>
</evidence>
<dbReference type="Proteomes" id="UP000316167">
    <property type="component" value="Unassembled WGS sequence"/>
</dbReference>